<dbReference type="Proteomes" id="UP000265200">
    <property type="component" value="Chromosome 5"/>
</dbReference>
<name>A0A3P9H6J5_ORYLA</name>
<proteinExistence type="predicted"/>
<accession>A0A3P9H6J5</accession>
<reference evidence="2 3" key="2">
    <citation type="submission" date="2017-04" db="EMBL/GenBank/DDBJ databases">
        <title>CpG methylation of centromeres and impact of large insertions on vertebrate speciation.</title>
        <authorList>
            <person name="Ichikawa K."/>
            <person name="Yoshimura J."/>
            <person name="Morishita S."/>
        </authorList>
    </citation>
    <scope>NUCLEOTIDE SEQUENCE</scope>
    <source>
        <strain evidence="2 3">HSOK</strain>
    </source>
</reference>
<reference key="1">
    <citation type="journal article" date="2007" name="Nature">
        <title>The medaka draft genome and insights into vertebrate genome evolution.</title>
        <authorList>
            <person name="Kasahara M."/>
            <person name="Naruse K."/>
            <person name="Sasaki S."/>
            <person name="Nakatani Y."/>
            <person name="Qu W."/>
            <person name="Ahsan B."/>
            <person name="Yamada T."/>
            <person name="Nagayasu Y."/>
            <person name="Doi K."/>
            <person name="Kasai Y."/>
            <person name="Jindo T."/>
            <person name="Kobayashi D."/>
            <person name="Shimada A."/>
            <person name="Toyoda A."/>
            <person name="Kuroki Y."/>
            <person name="Fujiyama A."/>
            <person name="Sasaki T."/>
            <person name="Shimizu A."/>
            <person name="Asakawa S."/>
            <person name="Shimizu N."/>
            <person name="Hashimoto S."/>
            <person name="Yang J."/>
            <person name="Lee Y."/>
            <person name="Matsushima K."/>
            <person name="Sugano S."/>
            <person name="Sakaizumi M."/>
            <person name="Narita T."/>
            <person name="Ohishi K."/>
            <person name="Haga S."/>
            <person name="Ohta F."/>
            <person name="Nomoto H."/>
            <person name="Nogata K."/>
            <person name="Morishita T."/>
            <person name="Endo T."/>
            <person name="Shin-I T."/>
            <person name="Takeda H."/>
            <person name="Morishita S."/>
            <person name="Kohara Y."/>
        </authorList>
    </citation>
    <scope>NUCLEOTIDE SEQUENCE [LARGE SCALE GENOMIC DNA]</scope>
    <source>
        <strain>Hd-rR</strain>
    </source>
</reference>
<keyword evidence="1" id="KW-0812">Transmembrane</keyword>
<feature type="transmembrane region" description="Helical" evidence="1">
    <location>
        <begin position="81"/>
        <end position="100"/>
    </location>
</feature>
<organism evidence="2 3">
    <name type="scientific">Oryzias latipes</name>
    <name type="common">Japanese rice fish</name>
    <name type="synonym">Japanese killifish</name>
    <dbReference type="NCBI Taxonomy" id="8090"/>
    <lineage>
        <taxon>Eukaryota</taxon>
        <taxon>Metazoa</taxon>
        <taxon>Chordata</taxon>
        <taxon>Craniata</taxon>
        <taxon>Vertebrata</taxon>
        <taxon>Euteleostomi</taxon>
        <taxon>Actinopterygii</taxon>
        <taxon>Neopterygii</taxon>
        <taxon>Teleostei</taxon>
        <taxon>Neoteleostei</taxon>
        <taxon>Acanthomorphata</taxon>
        <taxon>Ovalentaria</taxon>
        <taxon>Atherinomorphae</taxon>
        <taxon>Beloniformes</taxon>
        <taxon>Adrianichthyidae</taxon>
        <taxon>Oryziinae</taxon>
        <taxon>Oryzias</taxon>
    </lineage>
</organism>
<evidence type="ECO:0000256" key="1">
    <source>
        <dbReference type="SAM" id="Phobius"/>
    </source>
</evidence>
<reference evidence="2" key="3">
    <citation type="submission" date="2025-08" db="UniProtKB">
        <authorList>
            <consortium name="Ensembl"/>
        </authorList>
    </citation>
    <scope>IDENTIFICATION</scope>
    <source>
        <strain evidence="2">HSOK</strain>
    </source>
</reference>
<dbReference type="AlphaFoldDB" id="A0A3P9H6J5"/>
<keyword evidence="1" id="KW-0472">Membrane</keyword>
<protein>
    <submittedName>
        <fullName evidence="2">Uncharacterized protein</fullName>
    </submittedName>
</protein>
<evidence type="ECO:0000313" key="3">
    <source>
        <dbReference type="Proteomes" id="UP000265200"/>
    </source>
</evidence>
<sequence length="139" mass="15000">VTLSPETGHQNLQTAVYLDEVEATIVWDEGCDLLAVFDELNSHTLPDGRVGLDHNSHFLQDDALGVRSSSEGVGLQGGAQVGLLVLFVMPFLLTAVIAQFPGSTCCTFTTMIEIEILKRLSTFGTLPCFSACLSHDLFL</sequence>
<evidence type="ECO:0000313" key="2">
    <source>
        <dbReference type="Ensembl" id="ENSORLP00015003386.1"/>
    </source>
</evidence>
<keyword evidence="1" id="KW-1133">Transmembrane helix</keyword>
<dbReference type="Ensembl" id="ENSORLT00015009381.1">
    <property type="protein sequence ID" value="ENSORLP00015003386.1"/>
    <property type="gene ID" value="ENSORLG00015004124.1"/>
</dbReference>
<reference evidence="2" key="4">
    <citation type="submission" date="2025-09" db="UniProtKB">
        <authorList>
            <consortium name="Ensembl"/>
        </authorList>
    </citation>
    <scope>IDENTIFICATION</scope>
    <source>
        <strain evidence="2">HSOK</strain>
    </source>
</reference>